<dbReference type="Gene3D" id="1.50.10.20">
    <property type="match status" value="1"/>
</dbReference>
<accession>A0ABQ0L3H6</accession>
<organism evidence="10 11">
    <name type="scientific">Mycena chlorophos</name>
    <name type="common">Agaric fungus</name>
    <name type="synonym">Agaricus chlorophos</name>
    <dbReference type="NCBI Taxonomy" id="658473"/>
    <lineage>
        <taxon>Eukaryota</taxon>
        <taxon>Fungi</taxon>
        <taxon>Dikarya</taxon>
        <taxon>Basidiomycota</taxon>
        <taxon>Agaricomycotina</taxon>
        <taxon>Agaricomycetes</taxon>
        <taxon>Agaricomycetidae</taxon>
        <taxon>Agaricales</taxon>
        <taxon>Marasmiineae</taxon>
        <taxon>Mycenaceae</taxon>
        <taxon>Mycena</taxon>
    </lineage>
</organism>
<feature type="compositionally biased region" description="Polar residues" evidence="8">
    <location>
        <begin position="200"/>
        <end position="215"/>
    </location>
</feature>
<evidence type="ECO:0000313" key="10">
    <source>
        <dbReference type="EMBL" id="GAT45676.1"/>
    </source>
</evidence>
<keyword evidence="11" id="KW-1185">Reference proteome</keyword>
<evidence type="ECO:0000256" key="8">
    <source>
        <dbReference type="SAM" id="MobiDB-lite"/>
    </source>
</evidence>
<comment type="similarity">
    <text evidence="2">Belongs to the protein prenyltransferase subunit beta family.</text>
</comment>
<dbReference type="Proteomes" id="UP000815677">
    <property type="component" value="Unassembled WGS sequence"/>
</dbReference>
<keyword evidence="4" id="KW-0808">Transferase</keyword>
<dbReference type="Pfam" id="PF00432">
    <property type="entry name" value="Prenyltrans"/>
    <property type="match status" value="1"/>
</dbReference>
<evidence type="ECO:0000256" key="3">
    <source>
        <dbReference type="ARBA" id="ARBA00022602"/>
    </source>
</evidence>
<dbReference type="SUPFAM" id="SSF48239">
    <property type="entry name" value="Terpenoid cyclases/Protein prenyltransferases"/>
    <property type="match status" value="1"/>
</dbReference>
<sequence>MLPKFGRVGHAGHVNRCLSGLPASQVEADASRTAVGFYCVGALDLLGLLDSKTSTSDRENWKEWIWEQQTHGANGSGFRPGPFTTPDAPSAQAYDAYSGPHLVMTYTALLTLAILRDDFTELDRAGLVEFVRSCQKEDGSFSIVPGFGESDLRTIYCAISQAVEPMKVDTDRIRTAKPQAAPHISRSPPFTWRVPRPRSPLQNTQDRYTGSSRTSTRLEDSAEEPAKRQTRATASGAALVSVFSECNTSSTPSAMLNSSQVVSSSTAASPRFQAQIQTRTTPISLSLRSRSIRPTSKPTNLQHFYNLGISEDWTRCSTPQRRL</sequence>
<dbReference type="InterPro" id="IPR045089">
    <property type="entry name" value="PGGT1B-like"/>
</dbReference>
<dbReference type="PANTHER" id="PTHR11774:SF4">
    <property type="entry name" value="GERANYLGERANYL TRANSFERASE TYPE-1 SUBUNIT BETA"/>
    <property type="match status" value="1"/>
</dbReference>
<evidence type="ECO:0000256" key="1">
    <source>
        <dbReference type="ARBA" id="ARBA00001947"/>
    </source>
</evidence>
<evidence type="ECO:0000256" key="2">
    <source>
        <dbReference type="ARBA" id="ARBA00010497"/>
    </source>
</evidence>
<evidence type="ECO:0000256" key="5">
    <source>
        <dbReference type="ARBA" id="ARBA00022723"/>
    </source>
</evidence>
<evidence type="ECO:0000256" key="6">
    <source>
        <dbReference type="ARBA" id="ARBA00022737"/>
    </source>
</evidence>
<feature type="domain" description="Prenyltransferase alpha-alpha toroid" evidence="9">
    <location>
        <begin position="8"/>
        <end position="161"/>
    </location>
</feature>
<evidence type="ECO:0000313" key="11">
    <source>
        <dbReference type="Proteomes" id="UP000815677"/>
    </source>
</evidence>
<dbReference type="EMBL" id="DF841693">
    <property type="protein sequence ID" value="GAT45676.1"/>
    <property type="molecule type" value="Genomic_DNA"/>
</dbReference>
<comment type="cofactor">
    <cofactor evidence="1">
        <name>Zn(2+)</name>
        <dbReference type="ChEBI" id="CHEBI:29105"/>
    </cofactor>
</comment>
<evidence type="ECO:0000259" key="9">
    <source>
        <dbReference type="Pfam" id="PF00432"/>
    </source>
</evidence>
<reference evidence="10" key="1">
    <citation type="submission" date="2014-09" db="EMBL/GenBank/DDBJ databases">
        <title>Genome sequence of the luminous mushroom Mycena chlorophos for searching fungal bioluminescence genes.</title>
        <authorList>
            <person name="Tanaka Y."/>
            <person name="Kasuga D."/>
            <person name="Oba Y."/>
            <person name="Hase S."/>
            <person name="Sato K."/>
            <person name="Oba Y."/>
            <person name="Sakakibara Y."/>
        </authorList>
    </citation>
    <scope>NUCLEOTIDE SEQUENCE</scope>
</reference>
<dbReference type="InterPro" id="IPR001330">
    <property type="entry name" value="Prenyltrans"/>
</dbReference>
<gene>
    <name evidence="10" type="ORF">MCHLO_03241</name>
</gene>
<evidence type="ECO:0000256" key="7">
    <source>
        <dbReference type="ARBA" id="ARBA00022833"/>
    </source>
</evidence>
<evidence type="ECO:0000256" key="4">
    <source>
        <dbReference type="ARBA" id="ARBA00022679"/>
    </source>
</evidence>
<feature type="compositionally biased region" description="Basic and acidic residues" evidence="8">
    <location>
        <begin position="216"/>
        <end position="227"/>
    </location>
</feature>
<keyword evidence="6" id="KW-0677">Repeat</keyword>
<keyword evidence="5" id="KW-0479">Metal-binding</keyword>
<name>A0ABQ0L3H6_MYCCL</name>
<keyword evidence="7" id="KW-0862">Zinc</keyword>
<keyword evidence="3" id="KW-0637">Prenyltransferase</keyword>
<proteinExistence type="inferred from homology"/>
<protein>
    <submittedName>
        <fullName evidence="10">Geranylgeranyltransferase type 1 subunit beta</fullName>
    </submittedName>
</protein>
<dbReference type="PANTHER" id="PTHR11774">
    <property type="entry name" value="GERANYLGERANYL TRANSFERASE TYPE BETA SUBUNIT"/>
    <property type="match status" value="1"/>
</dbReference>
<dbReference type="InterPro" id="IPR008930">
    <property type="entry name" value="Terpenoid_cyclase/PrenylTrfase"/>
</dbReference>
<feature type="region of interest" description="Disordered" evidence="8">
    <location>
        <begin position="176"/>
        <end position="234"/>
    </location>
</feature>